<evidence type="ECO:0000313" key="2">
    <source>
        <dbReference type="EMBL" id="TXG69269.1"/>
    </source>
</evidence>
<dbReference type="EMBL" id="VAHF01000002">
    <property type="protein sequence ID" value="TXG69269.1"/>
    <property type="molecule type" value="Genomic_DNA"/>
</dbReference>
<dbReference type="AlphaFoldDB" id="A0A5C7IJM2"/>
<keyword evidence="3" id="KW-1185">Reference proteome</keyword>
<dbReference type="InterPro" id="IPR032675">
    <property type="entry name" value="LRR_dom_sf"/>
</dbReference>
<evidence type="ECO:0000256" key="1">
    <source>
        <dbReference type="SAM" id="Coils"/>
    </source>
</evidence>
<dbReference type="SUPFAM" id="SSF52058">
    <property type="entry name" value="L domain-like"/>
    <property type="match status" value="1"/>
</dbReference>
<accession>A0A5C7IJM2</accession>
<proteinExistence type="predicted"/>
<dbReference type="PANTHER" id="PTHR47186:SF52">
    <property type="entry name" value="BNAC05G11800D PROTEIN"/>
    <property type="match status" value="1"/>
</dbReference>
<comment type="caution">
    <text evidence="2">The sequence shown here is derived from an EMBL/GenBank/DDBJ whole genome shotgun (WGS) entry which is preliminary data.</text>
</comment>
<sequence length="398" mass="45535">MGNFCSVSTCNDLFSHCIQCFLSKAAYMSQLEDNFIRLQSDLQKLIHTRNDVMRRVIVDEQSLKMKRTDQVQGWLSRVQAAENQVEELQQLKDEQTQKLCLGGYCSNNCKSSYNLGKRVYKMLQVVTTLKTEGDFKNVADKMPEDPVDEMPIHPTIVSLQSTFDKVLNLSCNGLIEFPLGISRLVSIQHLDLLDTKIKELPEELKALANLRCLNLENMFSLHCVPRRLISSFAKLHVFRLLNFVQFSSEDSVLFGGGEYLVEELLCLKYLKALSIHLKGSCALGKFLKSQKLHSCTQFLQLEGLTESLAVLSLTVKEEIESLNPFAKLECLILHNLRRLKSIYWKPLPFPHLKEMMVLRCPSLEKLPLDFNNVKERKIVFGVDPHLSEELKRDPIPTT</sequence>
<dbReference type="Gene3D" id="3.80.10.10">
    <property type="entry name" value="Ribonuclease Inhibitor"/>
    <property type="match status" value="1"/>
</dbReference>
<reference evidence="3" key="1">
    <citation type="journal article" date="2019" name="Gigascience">
        <title>De novo genome assembly of the endangered Acer yangbiense, a plant species with extremely small populations endemic to Yunnan Province, China.</title>
        <authorList>
            <person name="Yang J."/>
            <person name="Wariss H.M."/>
            <person name="Tao L."/>
            <person name="Zhang R."/>
            <person name="Yun Q."/>
            <person name="Hollingsworth P."/>
            <person name="Dao Z."/>
            <person name="Luo G."/>
            <person name="Guo H."/>
            <person name="Ma Y."/>
            <person name="Sun W."/>
        </authorList>
    </citation>
    <scope>NUCLEOTIDE SEQUENCE [LARGE SCALE GENOMIC DNA]</scope>
    <source>
        <strain evidence="3">cv. Malutang</strain>
    </source>
</reference>
<keyword evidence="1" id="KW-0175">Coiled coil</keyword>
<feature type="coiled-coil region" evidence="1">
    <location>
        <begin position="28"/>
        <end position="98"/>
    </location>
</feature>
<evidence type="ECO:0008006" key="4">
    <source>
        <dbReference type="Google" id="ProtNLM"/>
    </source>
</evidence>
<dbReference type="OrthoDB" id="664960at2759"/>
<gene>
    <name evidence="2" type="ORF">EZV62_004204</name>
</gene>
<name>A0A5C7IJM2_9ROSI</name>
<dbReference type="Proteomes" id="UP000323000">
    <property type="component" value="Chromosome 2"/>
</dbReference>
<protein>
    <recommendedName>
        <fullName evidence="4">Rx N-terminal domain-containing protein</fullName>
    </recommendedName>
</protein>
<dbReference type="PANTHER" id="PTHR47186">
    <property type="entry name" value="LEUCINE-RICH REPEAT-CONTAINING PROTEIN 57"/>
    <property type="match status" value="1"/>
</dbReference>
<evidence type="ECO:0000313" key="3">
    <source>
        <dbReference type="Proteomes" id="UP000323000"/>
    </source>
</evidence>
<organism evidence="2 3">
    <name type="scientific">Acer yangbiense</name>
    <dbReference type="NCBI Taxonomy" id="1000413"/>
    <lineage>
        <taxon>Eukaryota</taxon>
        <taxon>Viridiplantae</taxon>
        <taxon>Streptophyta</taxon>
        <taxon>Embryophyta</taxon>
        <taxon>Tracheophyta</taxon>
        <taxon>Spermatophyta</taxon>
        <taxon>Magnoliopsida</taxon>
        <taxon>eudicotyledons</taxon>
        <taxon>Gunneridae</taxon>
        <taxon>Pentapetalae</taxon>
        <taxon>rosids</taxon>
        <taxon>malvids</taxon>
        <taxon>Sapindales</taxon>
        <taxon>Sapindaceae</taxon>
        <taxon>Hippocastanoideae</taxon>
        <taxon>Acereae</taxon>
        <taxon>Acer</taxon>
    </lineage>
</organism>